<comment type="caution">
    <text evidence="1">The sequence shown here is derived from an EMBL/GenBank/DDBJ whole genome shotgun (WGS) entry which is preliminary data.</text>
</comment>
<proteinExistence type="predicted"/>
<protein>
    <submittedName>
        <fullName evidence="1">Uncharacterized protein</fullName>
    </submittedName>
</protein>
<reference evidence="1" key="2">
    <citation type="journal article" date="2023" name="Commun. Biol.">
        <title>Intrasexual cuticular hydrocarbon dimorphism in a wasp sheds light on hydrocarbon biosynthesis genes in Hymenoptera.</title>
        <authorList>
            <person name="Moris V.C."/>
            <person name="Podsiadlowski L."/>
            <person name="Martin S."/>
            <person name="Oeyen J.P."/>
            <person name="Donath A."/>
            <person name="Petersen M."/>
            <person name="Wilbrandt J."/>
            <person name="Misof B."/>
            <person name="Liedtke D."/>
            <person name="Thamm M."/>
            <person name="Scheiner R."/>
            <person name="Schmitt T."/>
            <person name="Niehuis O."/>
        </authorList>
    </citation>
    <scope>NUCLEOTIDE SEQUENCE</scope>
    <source>
        <strain evidence="1">GBR_01_08_01A</strain>
    </source>
</reference>
<dbReference type="AlphaFoldDB" id="A0AAD9VQH2"/>
<gene>
    <name evidence="1" type="ORF">KPH14_004659</name>
</gene>
<dbReference type="InterPro" id="IPR019311">
    <property type="entry name" value="Fy-3"/>
</dbReference>
<keyword evidence="2" id="KW-1185">Reference proteome</keyword>
<dbReference type="PANTHER" id="PTHR16525:SF0">
    <property type="entry name" value="PROTEIN C12ORF4"/>
    <property type="match status" value="1"/>
</dbReference>
<evidence type="ECO:0000313" key="2">
    <source>
        <dbReference type="Proteomes" id="UP001258017"/>
    </source>
</evidence>
<dbReference type="PANTHER" id="PTHR16525">
    <property type="entry name" value="PROTEIN C12ORF4"/>
    <property type="match status" value="1"/>
</dbReference>
<dbReference type="Proteomes" id="UP001258017">
    <property type="component" value="Unassembled WGS sequence"/>
</dbReference>
<name>A0AAD9VQH2_9HYME</name>
<reference evidence="1" key="1">
    <citation type="submission" date="2021-08" db="EMBL/GenBank/DDBJ databases">
        <authorList>
            <person name="Misof B."/>
            <person name="Oliver O."/>
            <person name="Podsiadlowski L."/>
            <person name="Donath A."/>
            <person name="Peters R."/>
            <person name="Mayer C."/>
            <person name="Rust J."/>
            <person name="Gunkel S."/>
            <person name="Lesny P."/>
            <person name="Martin S."/>
            <person name="Oeyen J.P."/>
            <person name="Petersen M."/>
            <person name="Panagiotis P."/>
            <person name="Wilbrandt J."/>
            <person name="Tanja T."/>
        </authorList>
    </citation>
    <scope>NUCLEOTIDE SEQUENCE</scope>
    <source>
        <strain evidence="1">GBR_01_08_01A</strain>
        <tissue evidence="1">Thorax + abdomen</tissue>
    </source>
</reference>
<sequence>MNIPEEEYIEKVFVYKFPTCTTNEEYVLEIPLKIPYQGSIKELTYRIMSSFKLPCYVESDLMETIQHTIKELTLQFYDEKSEKVIDAAKKGDLDIEDIIKNWEKTYKQKTVEYADPIGTTDEELFAAAYHRLVHSPSLEPILQAEHKYGRDVTEVIQMRNTDYEELTQKLVHIKVV</sequence>
<dbReference type="EMBL" id="JAIFRP010000031">
    <property type="protein sequence ID" value="KAK2582320.1"/>
    <property type="molecule type" value="Genomic_DNA"/>
</dbReference>
<dbReference type="Pfam" id="PF10154">
    <property type="entry name" value="Fy-3"/>
    <property type="match status" value="1"/>
</dbReference>
<evidence type="ECO:0000313" key="1">
    <source>
        <dbReference type="EMBL" id="KAK2582320.1"/>
    </source>
</evidence>
<organism evidence="1 2">
    <name type="scientific">Odynerus spinipes</name>
    <dbReference type="NCBI Taxonomy" id="1348599"/>
    <lineage>
        <taxon>Eukaryota</taxon>
        <taxon>Metazoa</taxon>
        <taxon>Ecdysozoa</taxon>
        <taxon>Arthropoda</taxon>
        <taxon>Hexapoda</taxon>
        <taxon>Insecta</taxon>
        <taxon>Pterygota</taxon>
        <taxon>Neoptera</taxon>
        <taxon>Endopterygota</taxon>
        <taxon>Hymenoptera</taxon>
        <taxon>Apocrita</taxon>
        <taxon>Aculeata</taxon>
        <taxon>Vespoidea</taxon>
        <taxon>Vespidae</taxon>
        <taxon>Eumeninae</taxon>
        <taxon>Odynerus</taxon>
    </lineage>
</organism>
<accession>A0AAD9VQH2</accession>
<dbReference type="GO" id="GO:0005737">
    <property type="term" value="C:cytoplasm"/>
    <property type="evidence" value="ECO:0007669"/>
    <property type="project" value="TreeGrafter"/>
</dbReference>